<dbReference type="SUPFAM" id="SSF47769">
    <property type="entry name" value="SAM/Pointed domain"/>
    <property type="match status" value="1"/>
</dbReference>
<dbReference type="SMART" id="SM00251">
    <property type="entry name" value="SAM_PNT"/>
    <property type="match status" value="1"/>
</dbReference>
<dbReference type="AlphaFoldDB" id="A0A9D4MKR5"/>
<feature type="domain" description="PNT" evidence="1">
    <location>
        <begin position="63"/>
        <end position="150"/>
    </location>
</feature>
<name>A0A9D4MKR5_DREPO</name>
<accession>A0A9D4MKR5</accession>
<dbReference type="PROSITE" id="PS51433">
    <property type="entry name" value="PNT"/>
    <property type="match status" value="1"/>
</dbReference>
<dbReference type="Proteomes" id="UP000828390">
    <property type="component" value="Unassembled WGS sequence"/>
</dbReference>
<evidence type="ECO:0000313" key="2">
    <source>
        <dbReference type="EMBL" id="KAH3877464.1"/>
    </source>
</evidence>
<dbReference type="Gene3D" id="1.10.150.50">
    <property type="entry name" value="Transcription Factor, Ets-1"/>
    <property type="match status" value="1"/>
</dbReference>
<keyword evidence="3" id="KW-1185">Reference proteome</keyword>
<dbReference type="Pfam" id="PF02198">
    <property type="entry name" value="SAM_PNT"/>
    <property type="match status" value="1"/>
</dbReference>
<proteinExistence type="predicted"/>
<comment type="caution">
    <text evidence="2">The sequence shown here is derived from an EMBL/GenBank/DDBJ whole genome shotgun (WGS) entry which is preliminary data.</text>
</comment>
<dbReference type="GO" id="GO:0043565">
    <property type="term" value="F:sequence-specific DNA binding"/>
    <property type="evidence" value="ECO:0007669"/>
    <property type="project" value="InterPro"/>
</dbReference>
<reference evidence="2" key="1">
    <citation type="journal article" date="2019" name="bioRxiv">
        <title>The Genome of the Zebra Mussel, Dreissena polymorpha: A Resource for Invasive Species Research.</title>
        <authorList>
            <person name="McCartney M.A."/>
            <person name="Auch B."/>
            <person name="Kono T."/>
            <person name="Mallez S."/>
            <person name="Zhang Y."/>
            <person name="Obille A."/>
            <person name="Becker A."/>
            <person name="Abrahante J.E."/>
            <person name="Garbe J."/>
            <person name="Badalamenti J.P."/>
            <person name="Herman A."/>
            <person name="Mangelson H."/>
            <person name="Liachko I."/>
            <person name="Sullivan S."/>
            <person name="Sone E.D."/>
            <person name="Koren S."/>
            <person name="Silverstein K.A.T."/>
            <person name="Beckman K.B."/>
            <person name="Gohl D.M."/>
        </authorList>
    </citation>
    <scope>NUCLEOTIDE SEQUENCE</scope>
    <source>
        <strain evidence="2">Duluth1</strain>
        <tissue evidence="2">Whole animal</tissue>
    </source>
</reference>
<gene>
    <name evidence="2" type="ORF">DPMN_001331</name>
</gene>
<organism evidence="2 3">
    <name type="scientific">Dreissena polymorpha</name>
    <name type="common">Zebra mussel</name>
    <name type="synonym">Mytilus polymorpha</name>
    <dbReference type="NCBI Taxonomy" id="45954"/>
    <lineage>
        <taxon>Eukaryota</taxon>
        <taxon>Metazoa</taxon>
        <taxon>Spiralia</taxon>
        <taxon>Lophotrochozoa</taxon>
        <taxon>Mollusca</taxon>
        <taxon>Bivalvia</taxon>
        <taxon>Autobranchia</taxon>
        <taxon>Heteroconchia</taxon>
        <taxon>Euheterodonta</taxon>
        <taxon>Imparidentia</taxon>
        <taxon>Neoheterodontei</taxon>
        <taxon>Myida</taxon>
        <taxon>Dreissenoidea</taxon>
        <taxon>Dreissenidae</taxon>
        <taxon>Dreissena</taxon>
    </lineage>
</organism>
<reference evidence="2" key="2">
    <citation type="submission" date="2020-11" db="EMBL/GenBank/DDBJ databases">
        <authorList>
            <person name="McCartney M.A."/>
            <person name="Auch B."/>
            <person name="Kono T."/>
            <person name="Mallez S."/>
            <person name="Becker A."/>
            <person name="Gohl D.M."/>
            <person name="Silverstein K.A.T."/>
            <person name="Koren S."/>
            <person name="Bechman K.B."/>
            <person name="Herman A."/>
            <person name="Abrahante J.E."/>
            <person name="Garbe J."/>
        </authorList>
    </citation>
    <scope>NUCLEOTIDE SEQUENCE</scope>
    <source>
        <strain evidence="2">Duluth1</strain>
        <tissue evidence="2">Whole animal</tissue>
    </source>
</reference>
<evidence type="ECO:0000313" key="3">
    <source>
        <dbReference type="Proteomes" id="UP000828390"/>
    </source>
</evidence>
<dbReference type="InterPro" id="IPR013761">
    <property type="entry name" value="SAM/pointed_sf"/>
</dbReference>
<dbReference type="InterPro" id="IPR003118">
    <property type="entry name" value="Pointed_dom"/>
</dbReference>
<dbReference type="EMBL" id="JAIWYP010000001">
    <property type="protein sequence ID" value="KAH3877464.1"/>
    <property type="molecule type" value="Genomic_DNA"/>
</dbReference>
<sequence length="195" mass="22774">MMDMESRPFQAMPENEFSPCSIEHQDVFMYEDEKNMRTSMTSERADSPTYLDISASKTSAFTNMKTESDPDTLLSWTHKHPEHWSQNEILDWIFFVATEIKVDPATIRGEGFQNISGPELCRMTLDDFKQADPVNGQFFYEMFHELHKDAFFISPSESHGVQHVPAEHCCETRYQARVSCCQLRLHGTKNRSWYR</sequence>
<evidence type="ECO:0000259" key="1">
    <source>
        <dbReference type="PROSITE" id="PS51433"/>
    </source>
</evidence>
<protein>
    <recommendedName>
        <fullName evidence="1">PNT domain-containing protein</fullName>
    </recommendedName>
</protein>